<dbReference type="RefSeq" id="YP_010770373.1">
    <property type="nucleotide sequence ID" value="NC_074248.1"/>
</dbReference>
<evidence type="ECO:0000256" key="2">
    <source>
        <dbReference type="ARBA" id="ARBA00022484"/>
    </source>
</evidence>
<evidence type="ECO:0000313" key="11">
    <source>
        <dbReference type="EMBL" id="DAD49888.1"/>
    </source>
</evidence>
<evidence type="ECO:0000259" key="10">
    <source>
        <dbReference type="PROSITE" id="PS50522"/>
    </source>
</evidence>
<dbReference type="GO" id="GO:0000166">
    <property type="term" value="F:nucleotide binding"/>
    <property type="evidence" value="ECO:0007669"/>
    <property type="project" value="UniProtKB-KW"/>
</dbReference>
<evidence type="ECO:0000313" key="12">
    <source>
        <dbReference type="Proteomes" id="UP000681264"/>
    </source>
</evidence>
<organism evidence="11 12">
    <name type="scientific">ssRNA phage ESE015</name>
    <dbReference type="NCBI Taxonomy" id="2785998"/>
    <lineage>
        <taxon>Viruses</taxon>
        <taxon>Riboviria</taxon>
        <taxon>Orthornavirae</taxon>
        <taxon>Lenarviricota</taxon>
        <taxon>Leviviricetes</taxon>
        <taxon>Timlovirales</taxon>
        <taxon>Steitzviridae</taxon>
        <taxon>Hodnevirus</taxon>
        <taxon>Hodnevirus defluviicola</taxon>
    </lineage>
</organism>
<keyword evidence="9" id="KW-0460">Magnesium</keyword>
<name>A0A8S5KXH4_9VIRU</name>
<dbReference type="Proteomes" id="UP000681264">
    <property type="component" value="Segment"/>
</dbReference>
<feature type="binding site" evidence="9">
    <location>
        <position position="436"/>
    </location>
    <ligand>
        <name>Mg(2+)</name>
        <dbReference type="ChEBI" id="CHEBI:18420"/>
        <label>2</label>
    </ligand>
</feature>
<dbReference type="KEGG" id="vg:80399673"/>
<evidence type="ECO:0000256" key="3">
    <source>
        <dbReference type="ARBA" id="ARBA00022679"/>
    </source>
</evidence>
<dbReference type="InterPro" id="IPR007096">
    <property type="entry name" value="RNA-dir_Rpol_cat_phage"/>
</dbReference>
<comment type="cofactor">
    <cofactor evidence="9">
        <name>Mg(2+)</name>
        <dbReference type="ChEBI" id="CHEBI:18420"/>
    </cofactor>
    <text evidence="9">Binds 2 Mg(2+) per subunit.</text>
</comment>
<dbReference type="GO" id="GO:0003968">
    <property type="term" value="F:RNA-directed RNA polymerase activity"/>
    <property type="evidence" value="ECO:0007669"/>
    <property type="project" value="UniProtKB-KW"/>
</dbReference>
<dbReference type="EMBL" id="BK013370">
    <property type="protein sequence ID" value="DAD49888.1"/>
    <property type="molecule type" value="Genomic_RNA"/>
</dbReference>
<dbReference type="GO" id="GO:0046872">
    <property type="term" value="F:metal ion binding"/>
    <property type="evidence" value="ECO:0007669"/>
    <property type="project" value="UniProtKB-KW"/>
</dbReference>
<proteinExistence type="predicted"/>
<evidence type="ECO:0000256" key="1">
    <source>
        <dbReference type="ARBA" id="ARBA00012494"/>
    </source>
</evidence>
<accession>A0A8S5KXH4</accession>
<feature type="binding site" evidence="9">
    <location>
        <position position="437"/>
    </location>
    <ligand>
        <name>Mg(2+)</name>
        <dbReference type="ChEBI" id="CHEBI:18420"/>
        <label>2</label>
    </ligand>
</feature>
<evidence type="ECO:0000256" key="6">
    <source>
        <dbReference type="ARBA" id="ARBA00022953"/>
    </source>
</evidence>
<evidence type="ECO:0000256" key="9">
    <source>
        <dbReference type="PIRSR" id="PIRSR605093-1"/>
    </source>
</evidence>
<sequence length="624" mass="70898">MDSATPVEEEWMKSHVLLMGRVLADAGTQCRTSTTNDLKTVISRVEDEGLSFLTITLPQFGKEFERALANGGIDSTQFTGFRKRASLPAFLQGLTSQVFDMHSGVLLGNPSIEAIHAVRQVCYLFKKLEMPCSDHRTRRAFESFLECDKEVGRSAAEIGSRNEFEWNSFENFSRVSRLLFWELFHDLDLAIWNYGLGESHVVPKHGPGATAEKTLANAKFDYRVWTTRLEEWFPYGDYLFPSWSHALEYESEVHFLEPGEEPPVRVVQVPKTLKAPRIIAIEPTHMQYVQQGIAEFLVNGIERDDILSNFIGFTDQEMNRTMACHGSMHRDLATLDLSEASDRVSTEHVEALFRHNHVSRDGVMACRSSKAQVPVDNHNLIVDLNKYASMGSALTFPIEAMVFLTVVFLGIERELRSPLSEKSIRDFFGRVRVYGDDIIVPVDFVQSVIDSLESFGFKVNQDKSFWTGKFRESCGGDFFDGVDVSVVKANRELPTSRKHVREIVSAVSLRNQFYENGYWGTANYIEELLRKVIPFPTTHRDTPGLGRLTYLDYEVQRVCPYLQRDLVKAAVVVSRTPHSPVSGVGALLKFFLKRGSEPFADRNHLERAGRPEVLDIKLRWVTPY</sequence>
<keyword evidence="4" id="KW-0548">Nucleotidyltransferase</keyword>
<dbReference type="PROSITE" id="PS50522">
    <property type="entry name" value="RDRP_PHAGE"/>
    <property type="match status" value="1"/>
</dbReference>
<keyword evidence="12" id="KW-1185">Reference proteome</keyword>
<evidence type="ECO:0000256" key="5">
    <source>
        <dbReference type="ARBA" id="ARBA00022741"/>
    </source>
</evidence>
<feature type="domain" description="RdRp catalytic" evidence="10">
    <location>
        <begin position="321"/>
        <end position="468"/>
    </location>
</feature>
<dbReference type="GO" id="GO:0039694">
    <property type="term" value="P:viral RNA genome replication"/>
    <property type="evidence" value="ECO:0007669"/>
    <property type="project" value="InterPro"/>
</dbReference>
<keyword evidence="3" id="KW-0808">Transferase</keyword>
<keyword evidence="2 11" id="KW-0696">RNA-directed RNA polymerase</keyword>
<keyword evidence="9" id="KW-0479">Metal-binding</keyword>
<evidence type="ECO:0000256" key="4">
    <source>
        <dbReference type="ARBA" id="ARBA00022695"/>
    </source>
</evidence>
<protein>
    <recommendedName>
        <fullName evidence="1">RNA-directed RNA polymerase</fullName>
        <ecNumber evidence="1">2.7.7.48</ecNumber>
    </recommendedName>
    <alternativeName>
        <fullName evidence="7">RNA replicase beta chain</fullName>
    </alternativeName>
</protein>
<dbReference type="EC" id="2.7.7.48" evidence="1"/>
<dbReference type="InterPro" id="IPR005093">
    <property type="entry name" value="RNArep_beta"/>
</dbReference>
<feature type="binding site" evidence="9">
    <location>
        <position position="336"/>
    </location>
    <ligand>
        <name>Mg(2+)</name>
        <dbReference type="ChEBI" id="CHEBI:18420"/>
        <label>2</label>
    </ligand>
</feature>
<dbReference type="Pfam" id="PF03431">
    <property type="entry name" value="RNA_replicase_B"/>
    <property type="match status" value="1"/>
</dbReference>
<dbReference type="GeneID" id="80399673"/>
<keyword evidence="5" id="KW-0547">Nucleotide-binding</keyword>
<dbReference type="SUPFAM" id="SSF56672">
    <property type="entry name" value="DNA/RNA polymerases"/>
    <property type="match status" value="1"/>
</dbReference>
<keyword evidence="6" id="KW-0693">Viral RNA replication</keyword>
<gene>
    <name evidence="11" type="primary">ESE015_3</name>
</gene>
<evidence type="ECO:0000256" key="7">
    <source>
        <dbReference type="ARBA" id="ARBA00030248"/>
    </source>
</evidence>
<comment type="catalytic activity">
    <reaction evidence="8">
        <text>RNA(n) + a ribonucleoside 5'-triphosphate = RNA(n+1) + diphosphate</text>
        <dbReference type="Rhea" id="RHEA:21248"/>
        <dbReference type="Rhea" id="RHEA-COMP:14527"/>
        <dbReference type="Rhea" id="RHEA-COMP:17342"/>
        <dbReference type="ChEBI" id="CHEBI:33019"/>
        <dbReference type="ChEBI" id="CHEBI:61557"/>
        <dbReference type="ChEBI" id="CHEBI:140395"/>
        <dbReference type="EC" id="2.7.7.48"/>
    </reaction>
</comment>
<dbReference type="InterPro" id="IPR043502">
    <property type="entry name" value="DNA/RNA_pol_sf"/>
</dbReference>
<reference evidence="11" key="1">
    <citation type="submission" date="2020-09" db="EMBL/GenBank/DDBJ databases">
        <title>Leviviricetes taxonomy.</title>
        <authorList>
            <person name="Stockdale S.R."/>
            <person name="Callanan J."/>
            <person name="Adriaenssens E.M."/>
            <person name="Kuhn J.H."/>
            <person name="Rumnieks J."/>
            <person name="Shkoporov A."/>
            <person name="Draper L.A."/>
            <person name="Ross P."/>
            <person name="Hill C."/>
        </authorList>
    </citation>
    <scope>NUCLEOTIDE SEQUENCE</scope>
</reference>
<evidence type="ECO:0000256" key="8">
    <source>
        <dbReference type="ARBA" id="ARBA00048744"/>
    </source>
</evidence>